<keyword evidence="2" id="KW-1185">Reference proteome</keyword>
<evidence type="ECO:0000313" key="1">
    <source>
        <dbReference type="EMBL" id="MBB3209252.1"/>
    </source>
</evidence>
<gene>
    <name evidence="1" type="ORF">FHS27_005092</name>
</gene>
<proteinExistence type="predicted"/>
<accession>A0A7W5E4K7</accession>
<name>A0A7W5E4K7_9BACT</name>
<dbReference type="RefSeq" id="WP_184307715.1">
    <property type="nucleotide sequence ID" value="NZ_JACHXU010000022.1"/>
</dbReference>
<dbReference type="EMBL" id="JACHXU010000022">
    <property type="protein sequence ID" value="MBB3209252.1"/>
    <property type="molecule type" value="Genomic_DNA"/>
</dbReference>
<evidence type="ECO:0000313" key="2">
    <source>
        <dbReference type="Proteomes" id="UP000536179"/>
    </source>
</evidence>
<sequence length="203" mass="22760">MNHLTLVICIWFASAPFLNGEEYRIDLQSNGIELDVVELDIEDGIATATVGDTTERFDLKQNRWWNEASAQWVTLSQCKTWAAQSKKRTKASSASIPPHVRSFVLWSLNPTYESKATGTSLTLTSGQVDYRIMGKKSNRDLSNYFGCAKLNAYKKAMTERMLPPFAELKAIDAMERSGILPRLITIEIPGIPDAPTIKMRISD</sequence>
<reference evidence="1 2" key="1">
    <citation type="submission" date="2020-08" db="EMBL/GenBank/DDBJ databases">
        <title>Genomic Encyclopedia of Type Strains, Phase III (KMG-III): the genomes of soil and plant-associated and newly described type strains.</title>
        <authorList>
            <person name="Whitman W."/>
        </authorList>
    </citation>
    <scope>NUCLEOTIDE SEQUENCE [LARGE SCALE GENOMIC DNA]</scope>
    <source>
        <strain evidence="1 2">CECT 8075</strain>
    </source>
</reference>
<comment type="caution">
    <text evidence="1">The sequence shown here is derived from an EMBL/GenBank/DDBJ whole genome shotgun (WGS) entry which is preliminary data.</text>
</comment>
<dbReference type="AlphaFoldDB" id="A0A7W5E4K7"/>
<organism evidence="1 2">
    <name type="scientific">Aporhodopirellula rubra</name>
    <dbReference type="NCBI Taxonomy" id="980271"/>
    <lineage>
        <taxon>Bacteria</taxon>
        <taxon>Pseudomonadati</taxon>
        <taxon>Planctomycetota</taxon>
        <taxon>Planctomycetia</taxon>
        <taxon>Pirellulales</taxon>
        <taxon>Pirellulaceae</taxon>
        <taxon>Aporhodopirellula</taxon>
    </lineage>
</organism>
<dbReference type="Proteomes" id="UP000536179">
    <property type="component" value="Unassembled WGS sequence"/>
</dbReference>
<protein>
    <submittedName>
        <fullName evidence="1">Uncharacterized protein</fullName>
    </submittedName>
</protein>